<protein>
    <submittedName>
        <fullName evidence="2">Uncharacterized protein</fullName>
    </submittedName>
</protein>
<dbReference type="Proteomes" id="UP001497516">
    <property type="component" value="Chromosome 3"/>
</dbReference>
<sequence>MVVDLTISTFPHRPLAFSSPNSIPGRLGAFTSHDGMGLIPKPMPQEDDEDEDAAPILEGGEDEEEAEPL</sequence>
<name>A0AAV2DKT1_9ROSI</name>
<dbReference type="EMBL" id="OZ034816">
    <property type="protein sequence ID" value="CAL1373882.1"/>
    <property type="molecule type" value="Genomic_DNA"/>
</dbReference>
<gene>
    <name evidence="2" type="ORF">LTRI10_LOCUS15786</name>
</gene>
<accession>A0AAV2DKT1</accession>
<keyword evidence="3" id="KW-1185">Reference proteome</keyword>
<evidence type="ECO:0000313" key="3">
    <source>
        <dbReference type="Proteomes" id="UP001497516"/>
    </source>
</evidence>
<evidence type="ECO:0000256" key="1">
    <source>
        <dbReference type="SAM" id="MobiDB-lite"/>
    </source>
</evidence>
<organism evidence="2 3">
    <name type="scientific">Linum trigynum</name>
    <dbReference type="NCBI Taxonomy" id="586398"/>
    <lineage>
        <taxon>Eukaryota</taxon>
        <taxon>Viridiplantae</taxon>
        <taxon>Streptophyta</taxon>
        <taxon>Embryophyta</taxon>
        <taxon>Tracheophyta</taxon>
        <taxon>Spermatophyta</taxon>
        <taxon>Magnoliopsida</taxon>
        <taxon>eudicotyledons</taxon>
        <taxon>Gunneridae</taxon>
        <taxon>Pentapetalae</taxon>
        <taxon>rosids</taxon>
        <taxon>fabids</taxon>
        <taxon>Malpighiales</taxon>
        <taxon>Linaceae</taxon>
        <taxon>Linum</taxon>
    </lineage>
</organism>
<feature type="region of interest" description="Disordered" evidence="1">
    <location>
        <begin position="27"/>
        <end position="69"/>
    </location>
</feature>
<reference evidence="2 3" key="1">
    <citation type="submission" date="2024-04" db="EMBL/GenBank/DDBJ databases">
        <authorList>
            <person name="Fracassetti M."/>
        </authorList>
    </citation>
    <scope>NUCLEOTIDE SEQUENCE [LARGE SCALE GENOMIC DNA]</scope>
</reference>
<proteinExistence type="predicted"/>
<dbReference type="AlphaFoldDB" id="A0AAV2DKT1"/>
<evidence type="ECO:0000313" key="2">
    <source>
        <dbReference type="EMBL" id="CAL1373882.1"/>
    </source>
</evidence>
<feature type="compositionally biased region" description="Acidic residues" evidence="1">
    <location>
        <begin position="45"/>
        <end position="69"/>
    </location>
</feature>